<dbReference type="OrthoDB" id="9801679at2"/>
<dbReference type="Pfam" id="PF02872">
    <property type="entry name" value="5_nucleotid_C"/>
    <property type="match status" value="1"/>
</dbReference>
<dbReference type="AlphaFoldDB" id="A0A1C0YNJ0"/>
<name>A0A1C0YNJ0_9BACL</name>
<dbReference type="Gene3D" id="3.60.21.10">
    <property type="match status" value="1"/>
</dbReference>
<keyword evidence="2" id="KW-0547">Nucleotide-binding</keyword>
<evidence type="ECO:0000259" key="3">
    <source>
        <dbReference type="PROSITE" id="PS51272"/>
    </source>
</evidence>
<dbReference type="RefSeq" id="WP_066542619.1">
    <property type="nucleotide sequence ID" value="NZ_MASJ01000001.1"/>
</dbReference>
<keyword evidence="2" id="KW-0378">Hydrolase</keyword>
<sequence length="751" mass="79114">MSRSTFVKATAAAAVFAATAAIVTPVQAAEELKFTDVKEGSHKDAIYALAEAGIISGYGDGTYGPNNEVTRGQVAKIIAGALKLDTTTVEDPAFSDVPKGHQYYGAIAALKQANYISGYGDGTYGVNDPLTRGQMAKIIAGAFGLTAIGEAKQFADVPAGHQYKEAVDILTANGVVQGFEDGTYGPAKHVTRGQVATFVHKAANVETSTADFTLSVMHQNDIHGHLDNLPKTVTAVEQIRAEKEHALLLNAGDAFTGTLYFSEFEGQADLALLNLLNIDAFTLGNHEFDLGSSPAGHQALVDFIKGANFPVLTANVDFSKDDKFAGLHTDGVTENAEAGHIYSAIVKEVDGEKVGIFGLTTAETADISSPGSIVFEDYIEESQKAVDALTAQGIDKIIALTHIGYDDNVKYDNDLHLAAAVDGIDLIVGGHSHTTIVAGEYEGLENAAVITENLAGETKEATIIVQAYQYNDILGTVDVAFDENGHVIIEESVSNAVKIADFEANAQAEAILAPFKEQVANVSGTPINVTAVEALTNPRSSDEGNTTGVSVRNAETALGNYITEGMLEKAKQYAPEAIMAIQNGGGIRASIDAGDITVGEVISVLPFGNTLATMDVTGAELTAAFEHSFSQYPKESGGFLHVAGATITVDPLKEAGSRIVSIEYKNEAGELVALQADETYTIATNAFTAKGGDGYTMFGKAYAEGRVTDLGLSDWENFRDYLQAQKELSNTPKGNIVLVETTEEAPAGNLE</sequence>
<gene>
    <name evidence="4" type="ORF">A6M13_02525</name>
</gene>
<feature type="signal peptide" evidence="2">
    <location>
        <begin position="1"/>
        <end position="28"/>
    </location>
</feature>
<comment type="caution">
    <text evidence="4">The sequence shown here is derived from an EMBL/GenBank/DDBJ whole genome shotgun (WGS) entry which is preliminary data.</text>
</comment>
<dbReference type="InterPro" id="IPR004843">
    <property type="entry name" value="Calcineurin-like_PHP"/>
</dbReference>
<dbReference type="PANTHER" id="PTHR11575">
    <property type="entry name" value="5'-NUCLEOTIDASE-RELATED"/>
    <property type="match status" value="1"/>
</dbReference>
<accession>A0A1C0YNJ0</accession>
<feature type="chain" id="PRO_5008448691" description="SLH domain-containing protein" evidence="2">
    <location>
        <begin position="29"/>
        <end position="751"/>
    </location>
</feature>
<evidence type="ECO:0000313" key="4">
    <source>
        <dbReference type="EMBL" id="OCS88738.1"/>
    </source>
</evidence>
<dbReference type="Proteomes" id="UP000093199">
    <property type="component" value="Unassembled WGS sequence"/>
</dbReference>
<keyword evidence="1 2" id="KW-0732">Signal</keyword>
<dbReference type="GO" id="GO:0016787">
    <property type="term" value="F:hydrolase activity"/>
    <property type="evidence" value="ECO:0007669"/>
    <property type="project" value="UniProtKB-KW"/>
</dbReference>
<proteinExistence type="inferred from homology"/>
<dbReference type="SUPFAM" id="SSF55816">
    <property type="entry name" value="5'-nucleotidase (syn. UDP-sugar hydrolase), C-terminal domain"/>
    <property type="match status" value="1"/>
</dbReference>
<dbReference type="EMBL" id="MASJ01000001">
    <property type="protein sequence ID" value="OCS88738.1"/>
    <property type="molecule type" value="Genomic_DNA"/>
</dbReference>
<dbReference type="Pfam" id="PF00395">
    <property type="entry name" value="SLH"/>
    <property type="match status" value="3"/>
</dbReference>
<keyword evidence="5" id="KW-1185">Reference proteome</keyword>
<dbReference type="Pfam" id="PF00149">
    <property type="entry name" value="Metallophos"/>
    <property type="match status" value="1"/>
</dbReference>
<feature type="domain" description="SLH" evidence="3">
    <location>
        <begin position="29"/>
        <end position="89"/>
    </location>
</feature>
<dbReference type="PANTHER" id="PTHR11575:SF24">
    <property type="entry name" value="5'-NUCLEOTIDASE"/>
    <property type="match status" value="1"/>
</dbReference>
<feature type="domain" description="SLH" evidence="3">
    <location>
        <begin position="90"/>
        <end position="153"/>
    </location>
</feature>
<dbReference type="GO" id="GO:0000166">
    <property type="term" value="F:nucleotide binding"/>
    <property type="evidence" value="ECO:0007669"/>
    <property type="project" value="UniProtKB-KW"/>
</dbReference>
<dbReference type="STRING" id="33978.A6M13_02525"/>
<evidence type="ECO:0000256" key="1">
    <source>
        <dbReference type="ARBA" id="ARBA00022729"/>
    </source>
</evidence>
<dbReference type="Gene3D" id="3.90.780.10">
    <property type="entry name" value="5'-Nucleotidase, C-terminal domain"/>
    <property type="match status" value="1"/>
</dbReference>
<evidence type="ECO:0000313" key="5">
    <source>
        <dbReference type="Proteomes" id="UP000093199"/>
    </source>
</evidence>
<dbReference type="InterPro" id="IPR029052">
    <property type="entry name" value="Metallo-depent_PP-like"/>
</dbReference>
<dbReference type="GO" id="GO:0009166">
    <property type="term" value="P:nucleotide catabolic process"/>
    <property type="evidence" value="ECO:0007669"/>
    <property type="project" value="InterPro"/>
</dbReference>
<dbReference type="InterPro" id="IPR036907">
    <property type="entry name" value="5'-Nucleotdase_C_sf"/>
</dbReference>
<feature type="domain" description="SLH" evidence="3">
    <location>
        <begin position="154"/>
        <end position="213"/>
    </location>
</feature>
<organism evidence="4 5">
    <name type="scientific">Caryophanon tenue</name>
    <dbReference type="NCBI Taxonomy" id="33978"/>
    <lineage>
        <taxon>Bacteria</taxon>
        <taxon>Bacillati</taxon>
        <taxon>Bacillota</taxon>
        <taxon>Bacilli</taxon>
        <taxon>Bacillales</taxon>
        <taxon>Caryophanaceae</taxon>
        <taxon>Caryophanon</taxon>
    </lineage>
</organism>
<reference evidence="4 5" key="1">
    <citation type="submission" date="2016-07" db="EMBL/GenBank/DDBJ databases">
        <title>Caryophanon tenue genome sequencing.</title>
        <authorList>
            <person name="Verma A."/>
            <person name="Pal Y."/>
            <person name="Krishnamurthi S."/>
        </authorList>
    </citation>
    <scope>NUCLEOTIDE SEQUENCE [LARGE SCALE GENOMIC DNA]</scope>
    <source>
        <strain evidence="4 5">DSM 14152</strain>
    </source>
</reference>
<dbReference type="InterPro" id="IPR006179">
    <property type="entry name" value="5_nucleotidase/apyrase"/>
</dbReference>
<evidence type="ECO:0000256" key="2">
    <source>
        <dbReference type="RuleBase" id="RU362119"/>
    </source>
</evidence>
<dbReference type="InterPro" id="IPR001119">
    <property type="entry name" value="SLH_dom"/>
</dbReference>
<dbReference type="PROSITE" id="PS51272">
    <property type="entry name" value="SLH"/>
    <property type="match status" value="3"/>
</dbReference>
<comment type="similarity">
    <text evidence="2">Belongs to the 5'-nucleotidase family.</text>
</comment>
<dbReference type="InterPro" id="IPR008334">
    <property type="entry name" value="5'-Nucleotdase_C"/>
</dbReference>
<dbReference type="SUPFAM" id="SSF56300">
    <property type="entry name" value="Metallo-dependent phosphatases"/>
    <property type="match status" value="1"/>
</dbReference>
<dbReference type="PRINTS" id="PR01607">
    <property type="entry name" value="APYRASEFAMLY"/>
</dbReference>
<protein>
    <recommendedName>
        <fullName evidence="3">SLH domain-containing protein</fullName>
    </recommendedName>
</protein>